<feature type="signal peptide" evidence="1">
    <location>
        <begin position="1"/>
        <end position="19"/>
    </location>
</feature>
<dbReference type="RefSeq" id="WP_342847153.1">
    <property type="nucleotide sequence ID" value="NZ_JBBMQO010000002.1"/>
</dbReference>
<dbReference type="PROSITE" id="PS51257">
    <property type="entry name" value="PROKAR_LIPOPROTEIN"/>
    <property type="match status" value="1"/>
</dbReference>
<dbReference type="Proteomes" id="UP001477870">
    <property type="component" value="Unassembled WGS sequence"/>
</dbReference>
<dbReference type="PANTHER" id="PTHR37953:SF1">
    <property type="entry name" value="UPF0127 PROTEIN MJ1496"/>
    <property type="match status" value="1"/>
</dbReference>
<dbReference type="InterPro" id="IPR003795">
    <property type="entry name" value="DUF192"/>
</dbReference>
<dbReference type="EMBL" id="JBBMQO010000002">
    <property type="protein sequence ID" value="MEM5500809.1"/>
    <property type="molecule type" value="Genomic_DNA"/>
</dbReference>
<reference evidence="2 3" key="1">
    <citation type="submission" date="2024-03" db="EMBL/GenBank/DDBJ databases">
        <title>Community enrichment and isolation of bacterial strains for fucoidan degradation.</title>
        <authorList>
            <person name="Sichert A."/>
        </authorList>
    </citation>
    <scope>NUCLEOTIDE SEQUENCE [LARGE SCALE GENOMIC DNA]</scope>
    <source>
        <strain evidence="2 3">AS62</strain>
    </source>
</reference>
<feature type="chain" id="PRO_5046160038" evidence="1">
    <location>
        <begin position="20"/>
        <end position="155"/>
    </location>
</feature>
<evidence type="ECO:0000313" key="2">
    <source>
        <dbReference type="EMBL" id="MEM5500809.1"/>
    </source>
</evidence>
<dbReference type="InterPro" id="IPR038695">
    <property type="entry name" value="Saro_0823-like_sf"/>
</dbReference>
<proteinExistence type="predicted"/>
<dbReference type="Pfam" id="PF02643">
    <property type="entry name" value="DUF192"/>
    <property type="match status" value="1"/>
</dbReference>
<accession>A0ABU9T3U8</accession>
<dbReference type="PANTHER" id="PTHR37953">
    <property type="entry name" value="UPF0127 PROTEIN MJ1496"/>
    <property type="match status" value="1"/>
</dbReference>
<sequence>MKIFISLFMFFFAAACGNAQEPMRLDVHAEKLTVYDQAEMLGQFDIEIAHTEAQRSAGLMHRVDLPESSGMLFVFDGEAQRFFWMQNTPTPLDIIYADAKGVIVHIARDTTPFSTTPIPSRAPAQYAFEIHAGLSQKLGINVGQTLEHPIIGATQ</sequence>
<protein>
    <submittedName>
        <fullName evidence="2">DUF192 domain-containing protein</fullName>
    </submittedName>
</protein>
<comment type="caution">
    <text evidence="2">The sequence shown here is derived from an EMBL/GenBank/DDBJ whole genome shotgun (WGS) entry which is preliminary data.</text>
</comment>
<evidence type="ECO:0000256" key="1">
    <source>
        <dbReference type="SAM" id="SignalP"/>
    </source>
</evidence>
<organism evidence="2 3">
    <name type="scientific">Ahrensia kielensis</name>
    <dbReference type="NCBI Taxonomy" id="76980"/>
    <lineage>
        <taxon>Bacteria</taxon>
        <taxon>Pseudomonadati</taxon>
        <taxon>Pseudomonadota</taxon>
        <taxon>Alphaproteobacteria</taxon>
        <taxon>Hyphomicrobiales</taxon>
        <taxon>Ahrensiaceae</taxon>
        <taxon>Ahrensia</taxon>
    </lineage>
</organism>
<keyword evidence="3" id="KW-1185">Reference proteome</keyword>
<name>A0ABU9T3U8_9HYPH</name>
<gene>
    <name evidence="2" type="ORF">WNY59_04315</name>
</gene>
<evidence type="ECO:0000313" key="3">
    <source>
        <dbReference type="Proteomes" id="UP001477870"/>
    </source>
</evidence>
<keyword evidence="1" id="KW-0732">Signal</keyword>
<dbReference type="Gene3D" id="2.60.120.1140">
    <property type="entry name" value="Protein of unknown function DUF192"/>
    <property type="match status" value="1"/>
</dbReference>